<evidence type="ECO:0000313" key="2">
    <source>
        <dbReference type="EMBL" id="MBK1658201.1"/>
    </source>
</evidence>
<accession>A0ABS1CV68</accession>
<organism evidence="2 3">
    <name type="scientific">Paracraurococcus ruber</name>
    <dbReference type="NCBI Taxonomy" id="77675"/>
    <lineage>
        <taxon>Bacteria</taxon>
        <taxon>Pseudomonadati</taxon>
        <taxon>Pseudomonadota</taxon>
        <taxon>Alphaproteobacteria</taxon>
        <taxon>Acetobacterales</taxon>
        <taxon>Roseomonadaceae</taxon>
        <taxon>Paracraurococcus</taxon>
    </lineage>
</organism>
<evidence type="ECO:0000256" key="1">
    <source>
        <dbReference type="SAM" id="MobiDB-lite"/>
    </source>
</evidence>
<feature type="region of interest" description="Disordered" evidence="1">
    <location>
        <begin position="1"/>
        <end position="23"/>
    </location>
</feature>
<name>A0ABS1CV68_9PROT</name>
<comment type="caution">
    <text evidence="2">The sequence shown here is derived from an EMBL/GenBank/DDBJ whole genome shotgun (WGS) entry which is preliminary data.</text>
</comment>
<keyword evidence="3" id="KW-1185">Reference proteome</keyword>
<gene>
    <name evidence="2" type="ORF">CKO45_08150</name>
</gene>
<reference evidence="2 3" key="1">
    <citation type="journal article" date="2020" name="Microorganisms">
        <title>Osmotic Adaptation and Compatible Solute Biosynthesis of Phototrophic Bacteria as Revealed from Genome Analyses.</title>
        <authorList>
            <person name="Imhoff J.F."/>
            <person name="Rahn T."/>
            <person name="Kunzel S."/>
            <person name="Keller A."/>
            <person name="Neulinger S.C."/>
        </authorList>
    </citation>
    <scope>NUCLEOTIDE SEQUENCE [LARGE SCALE GENOMIC DNA]</scope>
    <source>
        <strain evidence="2 3">DSM 15382</strain>
    </source>
</reference>
<sequence>MVDDASESEGTRESGRGSAPRHSRRLSDKILIAFHHACDQADYEVAEQLLRILEMMLTRRPVSPDTNRRRNMESLVAAHERLWYLRHPESKES</sequence>
<dbReference type="RefSeq" id="WP_133222222.1">
    <property type="nucleotide sequence ID" value="NZ_NRSG01000042.1"/>
</dbReference>
<protein>
    <submittedName>
        <fullName evidence="2">Uncharacterized protein</fullName>
    </submittedName>
</protein>
<dbReference type="EMBL" id="NRSG01000042">
    <property type="protein sequence ID" value="MBK1658201.1"/>
    <property type="molecule type" value="Genomic_DNA"/>
</dbReference>
<dbReference type="Proteomes" id="UP000697995">
    <property type="component" value="Unassembled WGS sequence"/>
</dbReference>
<proteinExistence type="predicted"/>
<evidence type="ECO:0000313" key="3">
    <source>
        <dbReference type="Proteomes" id="UP000697995"/>
    </source>
</evidence>